<dbReference type="AlphaFoldDB" id="A0A927N269"/>
<evidence type="ECO:0000256" key="8">
    <source>
        <dbReference type="ARBA" id="ARBA00048174"/>
    </source>
</evidence>
<dbReference type="SUPFAM" id="SSF52972">
    <property type="entry name" value="ITPase-like"/>
    <property type="match status" value="1"/>
</dbReference>
<dbReference type="RefSeq" id="WP_192754251.1">
    <property type="nucleotide sequence ID" value="NZ_BAABJL010000225.1"/>
</dbReference>
<comment type="subunit">
    <text evidence="11">Homodimer.</text>
</comment>
<dbReference type="Pfam" id="PF01931">
    <property type="entry name" value="NTPase_I-T"/>
    <property type="match status" value="1"/>
</dbReference>
<dbReference type="EMBL" id="JADBEM010000001">
    <property type="protein sequence ID" value="MBE1610961.1"/>
    <property type="molecule type" value="Genomic_DNA"/>
</dbReference>
<dbReference type="FunFam" id="3.90.950.10:FF:000002">
    <property type="entry name" value="Inosine/xanthosine triphosphatase"/>
    <property type="match status" value="1"/>
</dbReference>
<dbReference type="GO" id="GO:0006772">
    <property type="term" value="P:thiamine metabolic process"/>
    <property type="evidence" value="ECO:0007669"/>
    <property type="project" value="TreeGrafter"/>
</dbReference>
<comment type="cofactor">
    <cofactor evidence="1">
        <name>Mn(2+)</name>
        <dbReference type="ChEBI" id="CHEBI:29035"/>
    </cofactor>
</comment>
<keyword evidence="3 11" id="KW-0547">Nucleotide-binding</keyword>
<evidence type="ECO:0000313" key="14">
    <source>
        <dbReference type="Proteomes" id="UP000638648"/>
    </source>
</evidence>
<dbReference type="PANTHER" id="PTHR34699">
    <property type="match status" value="1"/>
</dbReference>
<dbReference type="InterPro" id="IPR002786">
    <property type="entry name" value="Non_canon_purine_NTPase"/>
</dbReference>
<dbReference type="EC" id="3.6.1.73" evidence="11"/>
<comment type="catalytic activity">
    <reaction evidence="8 11">
        <text>ITP + H2O = IDP + phosphate + H(+)</text>
        <dbReference type="Rhea" id="RHEA:28330"/>
        <dbReference type="ChEBI" id="CHEBI:15377"/>
        <dbReference type="ChEBI" id="CHEBI:15378"/>
        <dbReference type="ChEBI" id="CHEBI:43474"/>
        <dbReference type="ChEBI" id="CHEBI:58280"/>
        <dbReference type="ChEBI" id="CHEBI:61402"/>
        <dbReference type="EC" id="3.6.1.73"/>
    </reaction>
</comment>
<keyword evidence="7 11" id="KW-0464">Manganese</keyword>
<name>A0A927N269_9ACTN</name>
<evidence type="ECO:0000256" key="3">
    <source>
        <dbReference type="ARBA" id="ARBA00022741"/>
    </source>
</evidence>
<evidence type="ECO:0000256" key="2">
    <source>
        <dbReference type="ARBA" id="ARBA00022723"/>
    </source>
</evidence>
<comment type="caution">
    <text evidence="11">Lacks conserved residue(s) required for the propagation of feature annotation.</text>
</comment>
<dbReference type="InterPro" id="IPR029001">
    <property type="entry name" value="ITPase-like_fam"/>
</dbReference>
<evidence type="ECO:0000256" key="1">
    <source>
        <dbReference type="ARBA" id="ARBA00001936"/>
    </source>
</evidence>
<feature type="binding site" evidence="11">
    <location>
        <position position="69"/>
    </location>
    <ligand>
        <name>Mg(2+)</name>
        <dbReference type="ChEBI" id="CHEBI:18420"/>
    </ligand>
</feature>
<evidence type="ECO:0000256" key="6">
    <source>
        <dbReference type="ARBA" id="ARBA00023080"/>
    </source>
</evidence>
<proteinExistence type="inferred from homology"/>
<evidence type="ECO:0000256" key="10">
    <source>
        <dbReference type="ARBA" id="ARBA00060855"/>
    </source>
</evidence>
<evidence type="ECO:0000313" key="13">
    <source>
        <dbReference type="EMBL" id="MBE1610961.1"/>
    </source>
</evidence>
<dbReference type="InterPro" id="IPR050299">
    <property type="entry name" value="YjjX_NTPase"/>
</dbReference>
<evidence type="ECO:0000256" key="11">
    <source>
        <dbReference type="HAMAP-Rule" id="MF_00648"/>
    </source>
</evidence>
<evidence type="ECO:0000256" key="7">
    <source>
        <dbReference type="ARBA" id="ARBA00023211"/>
    </source>
</evidence>
<dbReference type="GO" id="GO:0009117">
    <property type="term" value="P:nucleotide metabolic process"/>
    <property type="evidence" value="ECO:0007669"/>
    <property type="project" value="UniProtKB-KW"/>
</dbReference>
<organism evidence="13 14">
    <name type="scientific">Actinopolymorpha pittospori</name>
    <dbReference type="NCBI Taxonomy" id="648752"/>
    <lineage>
        <taxon>Bacteria</taxon>
        <taxon>Bacillati</taxon>
        <taxon>Actinomycetota</taxon>
        <taxon>Actinomycetes</taxon>
        <taxon>Propionibacteriales</taxon>
        <taxon>Actinopolymorphaceae</taxon>
        <taxon>Actinopolymorpha</taxon>
    </lineage>
</organism>
<comment type="caution">
    <text evidence="13">The sequence shown here is derived from an EMBL/GenBank/DDBJ whole genome shotgun (WGS) entry which is preliminary data.</text>
</comment>
<evidence type="ECO:0000259" key="12">
    <source>
        <dbReference type="Pfam" id="PF01931"/>
    </source>
</evidence>
<dbReference type="InterPro" id="IPR026533">
    <property type="entry name" value="NTPase/PRRC1"/>
</dbReference>
<keyword evidence="14" id="KW-1185">Reference proteome</keyword>
<keyword evidence="2 11" id="KW-0479">Metal-binding</keyword>
<dbReference type="PANTHER" id="PTHR34699:SF2">
    <property type="entry name" value="NON-CANONICAL PURINE NTP PHOSPHATASE_PRRC1 DOMAIN-CONTAINING PROTEIN"/>
    <property type="match status" value="1"/>
</dbReference>
<accession>A0A927N269</accession>
<comment type="catalytic activity">
    <reaction evidence="9 11">
        <text>XTP + H2O = XDP + phosphate + H(+)</text>
        <dbReference type="Rhea" id="RHEA:28406"/>
        <dbReference type="ChEBI" id="CHEBI:15377"/>
        <dbReference type="ChEBI" id="CHEBI:15378"/>
        <dbReference type="ChEBI" id="CHEBI:43474"/>
        <dbReference type="ChEBI" id="CHEBI:59884"/>
        <dbReference type="ChEBI" id="CHEBI:61314"/>
        <dbReference type="EC" id="3.6.1.73"/>
    </reaction>
</comment>
<feature type="binding site" evidence="11">
    <location>
        <begin position="69"/>
        <end position="70"/>
    </location>
    <ligand>
        <name>substrate</name>
    </ligand>
</feature>
<dbReference type="Gene3D" id="3.90.950.10">
    <property type="match status" value="1"/>
</dbReference>
<evidence type="ECO:0000256" key="4">
    <source>
        <dbReference type="ARBA" id="ARBA00022801"/>
    </source>
</evidence>
<dbReference type="NCBIfam" id="TIGR00258">
    <property type="entry name" value="inosine/xanthosine triphosphatase"/>
    <property type="match status" value="1"/>
</dbReference>
<sequence>MSIRVAIASGNPVKRRATLEAVRVALGHDDVEAIVVDVDSGVPDQPVGDEETLRGARNRVDAARTVLPEADFWVGLEGGVLERDGNLECMAWIVVLGRCGPDAQLTRGESRTATFALPSEIADLVRRGVELGEATDAIMGGKDTKSSTGTVGPLTGGVIDRVAYYAHAMVLALVPFRNAGLSFPPAPEPAAGSAN</sequence>
<dbReference type="HAMAP" id="MF_00648">
    <property type="entry name" value="Non_canon_purine_NTPase_YjjX"/>
    <property type="match status" value="1"/>
</dbReference>
<comment type="cofactor">
    <cofactor evidence="11">
        <name>Mg(2+)</name>
        <dbReference type="ChEBI" id="CHEBI:18420"/>
    </cofactor>
    <cofactor evidence="11">
        <name>Mn(2+)</name>
        <dbReference type="ChEBI" id="CHEBI:29035"/>
    </cofactor>
    <text evidence="11">Binds 1 divalent metal cation per subunit; can use either Mg(2+) or Mn(2+).</text>
</comment>
<comment type="function">
    <text evidence="11">Phosphatase that hydrolyzes non-canonical purine nucleotides such as XTP and ITP to their respective diphosphate derivatives. Probably excludes non-canonical purines from DNA/RNA precursor pool, thus preventing their incorporation into DNA/RNA and avoiding chromosomal lesions.</text>
</comment>
<reference evidence="13" key="1">
    <citation type="submission" date="2020-10" db="EMBL/GenBank/DDBJ databases">
        <title>Sequencing the genomes of 1000 actinobacteria strains.</title>
        <authorList>
            <person name="Klenk H.-P."/>
        </authorList>
    </citation>
    <scope>NUCLEOTIDE SEQUENCE</scope>
    <source>
        <strain evidence="13">DSM 45354</strain>
    </source>
</reference>
<feature type="binding site" evidence="11">
    <location>
        <position position="39"/>
    </location>
    <ligand>
        <name>Mg(2+)</name>
        <dbReference type="ChEBI" id="CHEBI:18420"/>
    </ligand>
</feature>
<dbReference type="GO" id="GO:0046872">
    <property type="term" value="F:metal ion binding"/>
    <property type="evidence" value="ECO:0007669"/>
    <property type="project" value="UniProtKB-KW"/>
</dbReference>
<dbReference type="GO" id="GO:0103023">
    <property type="term" value="F:ITPase activity"/>
    <property type="evidence" value="ECO:0007669"/>
    <property type="project" value="UniProtKB-EC"/>
</dbReference>
<evidence type="ECO:0000256" key="9">
    <source>
        <dbReference type="ARBA" id="ARBA00048781"/>
    </source>
</evidence>
<feature type="domain" description="Non-canonical purine NTP phosphatase/PRRC1" evidence="12">
    <location>
        <begin position="8"/>
        <end position="176"/>
    </location>
</feature>
<dbReference type="GO" id="GO:0000166">
    <property type="term" value="F:nucleotide binding"/>
    <property type="evidence" value="ECO:0007669"/>
    <property type="project" value="UniProtKB-KW"/>
</dbReference>
<dbReference type="Proteomes" id="UP000638648">
    <property type="component" value="Unassembled WGS sequence"/>
</dbReference>
<keyword evidence="6 11" id="KW-0546">Nucleotide metabolism</keyword>
<protein>
    <recommendedName>
        <fullName evidence="11">Probable inosine/xanthosine triphosphatase</fullName>
        <shortName evidence="11">ITPase/XTPase</shortName>
        <ecNumber evidence="11">3.6.1.73</ecNumber>
    </recommendedName>
    <alternativeName>
        <fullName evidence="11">Non-canonical purine NTP phosphatase</fullName>
    </alternativeName>
    <alternativeName>
        <fullName evidence="11">Non-standard purine NTP phosphatase</fullName>
    </alternativeName>
    <alternativeName>
        <fullName evidence="11">Nucleoside-triphosphate phosphatase</fullName>
        <shortName evidence="11">NTPase</shortName>
    </alternativeName>
</protein>
<comment type="similarity">
    <text evidence="10 11">Belongs to the YjjX NTPase family.</text>
</comment>
<gene>
    <name evidence="13" type="ORF">HEB94_007809</name>
</gene>
<keyword evidence="5 11" id="KW-0460">Magnesium</keyword>
<evidence type="ECO:0000256" key="5">
    <source>
        <dbReference type="ARBA" id="ARBA00022842"/>
    </source>
</evidence>
<keyword evidence="4 11" id="KW-0378">Hydrolase</keyword>